<comment type="caution">
    <text evidence="2">The sequence shown here is derived from an EMBL/GenBank/DDBJ whole genome shotgun (WGS) entry which is preliminary data.</text>
</comment>
<dbReference type="Proteomes" id="UP000314294">
    <property type="component" value="Unassembled WGS sequence"/>
</dbReference>
<dbReference type="OrthoDB" id="10006572at2759"/>
<feature type="region of interest" description="Disordered" evidence="1">
    <location>
        <begin position="43"/>
        <end position="67"/>
    </location>
</feature>
<evidence type="ECO:0000313" key="2">
    <source>
        <dbReference type="EMBL" id="TNN87609.1"/>
    </source>
</evidence>
<organism evidence="2 3">
    <name type="scientific">Liparis tanakae</name>
    <name type="common">Tanaka's snailfish</name>
    <dbReference type="NCBI Taxonomy" id="230148"/>
    <lineage>
        <taxon>Eukaryota</taxon>
        <taxon>Metazoa</taxon>
        <taxon>Chordata</taxon>
        <taxon>Craniata</taxon>
        <taxon>Vertebrata</taxon>
        <taxon>Euteleostomi</taxon>
        <taxon>Actinopterygii</taxon>
        <taxon>Neopterygii</taxon>
        <taxon>Teleostei</taxon>
        <taxon>Neoteleostei</taxon>
        <taxon>Acanthomorphata</taxon>
        <taxon>Eupercaria</taxon>
        <taxon>Perciformes</taxon>
        <taxon>Cottioidei</taxon>
        <taxon>Cottales</taxon>
        <taxon>Liparidae</taxon>
        <taxon>Liparis</taxon>
    </lineage>
</organism>
<evidence type="ECO:0000313" key="3">
    <source>
        <dbReference type="Proteomes" id="UP000314294"/>
    </source>
</evidence>
<dbReference type="AlphaFoldDB" id="A0A4Z2JBL0"/>
<proteinExistence type="predicted"/>
<sequence>MEELLTADDGRASPLSACSGLLSADSQCVHGGEDWMMRGRIRSARSASEHARPGETSPGGAPCWAIGGKPGLHTPSASLSVGLSAESLILSMSSAALSLPLQLLGSIVAVGLSKLTPGAD</sequence>
<gene>
    <name evidence="2" type="ORF">EYF80_002326</name>
</gene>
<protein>
    <submittedName>
        <fullName evidence="2">Uncharacterized protein</fullName>
    </submittedName>
</protein>
<dbReference type="EMBL" id="SRLO01000010">
    <property type="protein sequence ID" value="TNN87609.1"/>
    <property type="molecule type" value="Genomic_DNA"/>
</dbReference>
<keyword evidence="3" id="KW-1185">Reference proteome</keyword>
<name>A0A4Z2JBL0_9TELE</name>
<evidence type="ECO:0000256" key="1">
    <source>
        <dbReference type="SAM" id="MobiDB-lite"/>
    </source>
</evidence>
<reference evidence="2 3" key="1">
    <citation type="submission" date="2019-03" db="EMBL/GenBank/DDBJ databases">
        <title>First draft genome of Liparis tanakae, snailfish: a comprehensive survey of snailfish specific genes.</title>
        <authorList>
            <person name="Kim W."/>
            <person name="Song I."/>
            <person name="Jeong J.-H."/>
            <person name="Kim D."/>
            <person name="Kim S."/>
            <person name="Ryu S."/>
            <person name="Song J.Y."/>
            <person name="Lee S.K."/>
        </authorList>
    </citation>
    <scope>NUCLEOTIDE SEQUENCE [LARGE SCALE GENOMIC DNA]</scope>
    <source>
        <tissue evidence="2">Muscle</tissue>
    </source>
</reference>
<accession>A0A4Z2JBL0</accession>